<organism evidence="1 2">
    <name type="scientific">Pandoraea horticolens</name>
    <dbReference type="NCBI Taxonomy" id="2508298"/>
    <lineage>
        <taxon>Bacteria</taxon>
        <taxon>Pseudomonadati</taxon>
        <taxon>Pseudomonadota</taxon>
        <taxon>Betaproteobacteria</taxon>
        <taxon>Burkholderiales</taxon>
        <taxon>Burkholderiaceae</taxon>
        <taxon>Pandoraea</taxon>
    </lineage>
</organism>
<dbReference type="EMBL" id="CABPSM010000057">
    <property type="protein sequence ID" value="VVE59242.1"/>
    <property type="molecule type" value="Genomic_DNA"/>
</dbReference>
<accession>A0A5E4ZFE2</accession>
<reference evidence="1 2" key="1">
    <citation type="submission" date="2019-08" db="EMBL/GenBank/DDBJ databases">
        <authorList>
            <person name="Peeters C."/>
        </authorList>
    </citation>
    <scope>NUCLEOTIDE SEQUENCE [LARGE SCALE GENOMIC DNA]</scope>
    <source>
        <strain evidence="1 2">LMG 31112</strain>
    </source>
</reference>
<dbReference type="Proteomes" id="UP000343317">
    <property type="component" value="Unassembled WGS sequence"/>
</dbReference>
<dbReference type="AlphaFoldDB" id="A0A5E4ZFE2"/>
<evidence type="ECO:0000313" key="1">
    <source>
        <dbReference type="EMBL" id="VVE59242.1"/>
    </source>
</evidence>
<proteinExistence type="predicted"/>
<sequence length="96" mass="9986">MFSQSGTVTVTPFCACVASTMLGDTVGAKRFSLRYGVSTGSGSMPPGTVVFTVTVVAGDVTGWSMKATYQTLIGPSPVLTMLDTGTRIETLPRRSS</sequence>
<keyword evidence="2" id="KW-1185">Reference proteome</keyword>
<name>A0A5E4ZFE2_9BURK</name>
<gene>
    <name evidence="1" type="ORF">PHO31112_05438</name>
</gene>
<evidence type="ECO:0000313" key="2">
    <source>
        <dbReference type="Proteomes" id="UP000343317"/>
    </source>
</evidence>
<protein>
    <submittedName>
        <fullName evidence="1">Uncharacterized protein</fullName>
    </submittedName>
</protein>